<protein>
    <submittedName>
        <fullName evidence="5">Helix-turn-helix transcriptional regulator</fullName>
    </submittedName>
</protein>
<evidence type="ECO:0000256" key="3">
    <source>
        <dbReference type="ARBA" id="ARBA00023163"/>
    </source>
</evidence>
<dbReference type="InterPro" id="IPR046532">
    <property type="entry name" value="DUF6597"/>
</dbReference>
<dbReference type="InterPro" id="IPR050204">
    <property type="entry name" value="AraC_XylS_family_regulators"/>
</dbReference>
<evidence type="ECO:0000256" key="2">
    <source>
        <dbReference type="ARBA" id="ARBA00023125"/>
    </source>
</evidence>
<reference evidence="5 6" key="1">
    <citation type="submission" date="2019-08" db="EMBL/GenBank/DDBJ databases">
        <title>Archangium and Cystobacter genomes.</title>
        <authorList>
            <person name="Chen I.-C.K."/>
            <person name="Wielgoss S."/>
        </authorList>
    </citation>
    <scope>NUCLEOTIDE SEQUENCE [LARGE SCALE GENOMIC DNA]</scope>
    <source>
        <strain evidence="5 6">Cbm 6</strain>
    </source>
</reference>
<name>A0ABY9X5U2_9BACT</name>
<dbReference type="PROSITE" id="PS01124">
    <property type="entry name" value="HTH_ARAC_FAMILY_2"/>
    <property type="match status" value="1"/>
</dbReference>
<dbReference type="InterPro" id="IPR009057">
    <property type="entry name" value="Homeodomain-like_sf"/>
</dbReference>
<evidence type="ECO:0000313" key="5">
    <source>
        <dbReference type="EMBL" id="WNG50755.1"/>
    </source>
</evidence>
<dbReference type="InterPro" id="IPR018060">
    <property type="entry name" value="HTH_AraC"/>
</dbReference>
<dbReference type="Pfam" id="PF20240">
    <property type="entry name" value="DUF6597"/>
    <property type="match status" value="1"/>
</dbReference>
<sequence>MTAGAEMKGYEEQKPPASMADAVDAFWRYSAPPHDAGTGPELHRILPDGCTDLIFQFRATRGPVWMADPALVVVGPMERFALVSIEPGSVSLGIRFKPGWAIPLLGVSPRELRGLSVPVADCSPALAQLQRQLEDCRSPAEAQARLQESVTRRLASFQQAPRPRATQALRWLQSTGGQVRMSSLARTLGVSERTLHRDVLDEAGVPPKLLARVLRFQRAVALLRSGGGGEDLSAVALACGYADQAHLSREVRDLAGLTPTALQFGG</sequence>
<gene>
    <name evidence="5" type="ORF">F0U60_46475</name>
</gene>
<keyword evidence="6" id="KW-1185">Reference proteome</keyword>
<keyword evidence="2" id="KW-0238">DNA-binding</keyword>
<dbReference type="Proteomes" id="UP001611383">
    <property type="component" value="Chromosome"/>
</dbReference>
<dbReference type="PANTHER" id="PTHR46796">
    <property type="entry name" value="HTH-TYPE TRANSCRIPTIONAL ACTIVATOR RHAS-RELATED"/>
    <property type="match status" value="1"/>
</dbReference>
<evidence type="ECO:0000259" key="4">
    <source>
        <dbReference type="PROSITE" id="PS01124"/>
    </source>
</evidence>
<accession>A0ABY9X5U2</accession>
<evidence type="ECO:0000256" key="1">
    <source>
        <dbReference type="ARBA" id="ARBA00023015"/>
    </source>
</evidence>
<dbReference type="Pfam" id="PF12833">
    <property type="entry name" value="HTH_18"/>
    <property type="match status" value="1"/>
</dbReference>
<organism evidence="5 6">
    <name type="scientific">Archangium minus</name>
    <dbReference type="NCBI Taxonomy" id="83450"/>
    <lineage>
        <taxon>Bacteria</taxon>
        <taxon>Pseudomonadati</taxon>
        <taxon>Myxococcota</taxon>
        <taxon>Myxococcia</taxon>
        <taxon>Myxococcales</taxon>
        <taxon>Cystobacterineae</taxon>
        <taxon>Archangiaceae</taxon>
        <taxon>Archangium</taxon>
    </lineage>
</organism>
<proteinExistence type="predicted"/>
<dbReference type="Gene3D" id="1.10.10.60">
    <property type="entry name" value="Homeodomain-like"/>
    <property type="match status" value="1"/>
</dbReference>
<dbReference type="RefSeq" id="WP_395810225.1">
    <property type="nucleotide sequence ID" value="NZ_CP043494.1"/>
</dbReference>
<keyword evidence="1" id="KW-0805">Transcription regulation</keyword>
<dbReference type="SMART" id="SM00342">
    <property type="entry name" value="HTH_ARAC"/>
    <property type="match status" value="1"/>
</dbReference>
<dbReference type="EMBL" id="CP043494">
    <property type="protein sequence ID" value="WNG50755.1"/>
    <property type="molecule type" value="Genomic_DNA"/>
</dbReference>
<dbReference type="SUPFAM" id="SSF46689">
    <property type="entry name" value="Homeodomain-like"/>
    <property type="match status" value="1"/>
</dbReference>
<evidence type="ECO:0000313" key="6">
    <source>
        <dbReference type="Proteomes" id="UP001611383"/>
    </source>
</evidence>
<feature type="domain" description="HTH araC/xylS-type" evidence="4">
    <location>
        <begin position="166"/>
        <end position="265"/>
    </location>
</feature>
<keyword evidence="3" id="KW-0804">Transcription</keyword>
<dbReference type="PANTHER" id="PTHR46796:SF15">
    <property type="entry name" value="BLL1074 PROTEIN"/>
    <property type="match status" value="1"/>
</dbReference>